<dbReference type="InterPro" id="IPR003615">
    <property type="entry name" value="HNH_nuc"/>
</dbReference>
<dbReference type="InterPro" id="IPR058712">
    <property type="entry name" value="SRA_ScoMcrA"/>
</dbReference>
<reference evidence="2 3" key="1">
    <citation type="submission" date="2016-10" db="EMBL/GenBank/DDBJ databases">
        <authorList>
            <person name="de Groot N.N."/>
        </authorList>
    </citation>
    <scope>NUCLEOTIDE SEQUENCE [LARGE SCALE GENOMIC DNA]</scope>
    <source>
        <strain evidence="2 3">LMG 2158</strain>
    </source>
</reference>
<dbReference type="EMBL" id="LT629972">
    <property type="protein sequence ID" value="SEI17337.1"/>
    <property type="molecule type" value="Genomic_DNA"/>
</dbReference>
<evidence type="ECO:0000259" key="1">
    <source>
        <dbReference type="SMART" id="SM00507"/>
    </source>
</evidence>
<dbReference type="SMART" id="SM00507">
    <property type="entry name" value="HNHc"/>
    <property type="match status" value="1"/>
</dbReference>
<dbReference type="AlphaFoldDB" id="A0A1H6NUV4"/>
<organism evidence="2 3">
    <name type="scientific">Pseudomonas asplenii</name>
    <dbReference type="NCBI Taxonomy" id="53407"/>
    <lineage>
        <taxon>Bacteria</taxon>
        <taxon>Pseudomonadati</taxon>
        <taxon>Pseudomonadota</taxon>
        <taxon>Gammaproteobacteria</taxon>
        <taxon>Pseudomonadales</taxon>
        <taxon>Pseudomonadaceae</taxon>
        <taxon>Pseudomonas</taxon>
    </lineage>
</organism>
<feature type="domain" description="HNH nuclease" evidence="1">
    <location>
        <begin position="281"/>
        <end position="340"/>
    </location>
</feature>
<dbReference type="CDD" id="cd00085">
    <property type="entry name" value="HNHc"/>
    <property type="match status" value="1"/>
</dbReference>
<evidence type="ECO:0000313" key="2">
    <source>
        <dbReference type="EMBL" id="SEI17337.1"/>
    </source>
</evidence>
<name>A0A1H6NUV4_9PSED</name>
<protein>
    <submittedName>
        <fullName evidence="2">5-methylcytosine-specific restriction enzyme A</fullName>
    </submittedName>
</protein>
<dbReference type="OrthoDB" id="9802640at2"/>
<evidence type="ECO:0000313" key="3">
    <source>
        <dbReference type="Proteomes" id="UP000182272"/>
    </source>
</evidence>
<gene>
    <name evidence="2" type="ORF">SAMN05216581_3354</name>
</gene>
<dbReference type="Gene3D" id="1.10.30.50">
    <property type="match status" value="1"/>
</dbReference>
<proteinExistence type="predicted"/>
<dbReference type="Proteomes" id="UP000182272">
    <property type="component" value="Chromosome I"/>
</dbReference>
<sequence length="366" mass="40736">MKLPAVKKEKLERALKQFDEKYRNTPEWKGWTNNQAHRYAISVNHKIYPAKKIVSLATGVPVGLFSGGKPTNSYLERHGFTIVEFERSTSPELKFVVDQVYDRQSEIHELFGGNWQNGISVSAQTPAIFIFSGDSGEQYGYEDDHGEDGVFRYTGEGQIGDMTLTKGNLAIQQHAKTGKALYVFKSQGKGQGQRYIGEFACASLDWKRGPDKFGDDRKIVVFNLVPVGLELNTSALSEENDVEDSGTSLDEARELAYAAAETSSAGDSNSALRTVYRRSKRIAEYVLKRSKGICESCKKPAPFIKVNGAPYLEPHHVNRLSDGGLDHPRYIGAICPACHREIHHGMNGRMKNDALKNYVASIEPKK</sequence>
<dbReference type="Pfam" id="PF26348">
    <property type="entry name" value="SRA_ScoMcrA"/>
    <property type="match status" value="1"/>
</dbReference>
<accession>A0A1H6NUV4</accession>